<protein>
    <submittedName>
        <fullName evidence="2">Uncharacterized protein</fullName>
    </submittedName>
</protein>
<feature type="chain" id="PRO_5047160321" evidence="1">
    <location>
        <begin position="26"/>
        <end position="122"/>
    </location>
</feature>
<evidence type="ECO:0000313" key="2">
    <source>
        <dbReference type="EMBL" id="BCZ81845.1"/>
    </source>
</evidence>
<gene>
    <name evidence="2" type="ORF">PTKU64_55200</name>
</gene>
<dbReference type="EMBL" id="AP024956">
    <property type="protein sequence ID" value="BCZ81845.1"/>
    <property type="molecule type" value="Genomic_DNA"/>
</dbReference>
<feature type="signal peptide" evidence="1">
    <location>
        <begin position="1"/>
        <end position="25"/>
    </location>
</feature>
<evidence type="ECO:0000256" key="1">
    <source>
        <dbReference type="SAM" id="SignalP"/>
    </source>
</evidence>
<proteinExistence type="predicted"/>
<reference evidence="2 3" key="1">
    <citation type="journal article" date="2022" name="Front. Microbiol.">
        <title>Identification and characterization of a novel class of self-sufficient cytochrome P450 hydroxylase involved in cyclohexanecarboxylate degradation in Paraburkholderia terrae strain KU-64.</title>
        <authorList>
            <person name="Yamamoto T."/>
            <person name="Hasegawa Y."/>
            <person name="Iwaki H."/>
        </authorList>
    </citation>
    <scope>NUCLEOTIDE SEQUENCE [LARGE SCALE GENOMIC DNA]</scope>
    <source>
        <strain evidence="2 3">KU-64</strain>
    </source>
</reference>
<organism evidence="2 3">
    <name type="scientific">Paraburkholderia terrae</name>
    <dbReference type="NCBI Taxonomy" id="311230"/>
    <lineage>
        <taxon>Bacteria</taxon>
        <taxon>Pseudomonadati</taxon>
        <taxon>Pseudomonadota</taxon>
        <taxon>Betaproteobacteria</taxon>
        <taxon>Burkholderiales</taxon>
        <taxon>Burkholderiaceae</taxon>
        <taxon>Paraburkholderia</taxon>
    </lineage>
</organism>
<accession>A0ABM7TSU3</accession>
<sequence length="122" mass="12584">MKAILGRANRTLVLAPGMFATLLLAANSAECACPEYVSLPSGTVFNIAGLIRDAGSPDGALRKARSAVAQISAHGGCPQSEELAVCEETLAVARKAIVALEACVSSDSLSESLRKKERAAVK</sequence>
<keyword evidence="1" id="KW-0732">Signal</keyword>
<dbReference type="Proteomes" id="UP001319874">
    <property type="component" value="Chromosome 2"/>
</dbReference>
<evidence type="ECO:0000313" key="3">
    <source>
        <dbReference type="Proteomes" id="UP001319874"/>
    </source>
</evidence>
<keyword evidence="3" id="KW-1185">Reference proteome</keyword>
<name>A0ABM7TSU3_9BURK</name>